<comment type="caution">
    <text evidence="13">The sequence shown here is derived from an EMBL/GenBank/DDBJ whole genome shotgun (WGS) entry which is preliminary data.</text>
</comment>
<dbReference type="InterPro" id="IPR043132">
    <property type="entry name" value="BCAT-like_C"/>
</dbReference>
<dbReference type="Pfam" id="PF01063">
    <property type="entry name" value="Aminotran_4"/>
    <property type="match status" value="1"/>
</dbReference>
<accession>A0A3A4NC11</accession>
<name>A0A3A4NC11_ABYX5</name>
<evidence type="ECO:0000256" key="12">
    <source>
        <dbReference type="RuleBase" id="RU004516"/>
    </source>
</evidence>
<evidence type="ECO:0000256" key="8">
    <source>
        <dbReference type="ARBA" id="ARBA00048212"/>
    </source>
</evidence>
<dbReference type="GO" id="GO:0005829">
    <property type="term" value="C:cytosol"/>
    <property type="evidence" value="ECO:0007669"/>
    <property type="project" value="TreeGrafter"/>
</dbReference>
<gene>
    <name evidence="13" type="ORF">C4520_19290</name>
</gene>
<dbReference type="InterPro" id="IPR050571">
    <property type="entry name" value="Class-IV_PLP-Dep_Aminotrnsfr"/>
</dbReference>
<dbReference type="InterPro" id="IPR018300">
    <property type="entry name" value="Aminotrans_IV_CS"/>
</dbReference>
<dbReference type="GO" id="GO:0046394">
    <property type="term" value="P:carboxylic acid biosynthetic process"/>
    <property type="evidence" value="ECO:0007669"/>
    <property type="project" value="UniProtKB-ARBA"/>
</dbReference>
<dbReference type="SUPFAM" id="SSF56752">
    <property type="entry name" value="D-aminoacid aminotransferase-like PLP-dependent enzymes"/>
    <property type="match status" value="1"/>
</dbReference>
<evidence type="ECO:0000256" key="2">
    <source>
        <dbReference type="ARBA" id="ARBA00004824"/>
    </source>
</evidence>
<dbReference type="PROSITE" id="PS00770">
    <property type="entry name" value="AA_TRANSFER_CLASS_4"/>
    <property type="match status" value="1"/>
</dbReference>
<evidence type="ECO:0000256" key="11">
    <source>
        <dbReference type="RuleBase" id="RU004106"/>
    </source>
</evidence>
<proteinExistence type="inferred from homology"/>
<dbReference type="PANTHER" id="PTHR42743">
    <property type="entry name" value="AMINO-ACID AMINOTRANSFERASE"/>
    <property type="match status" value="1"/>
</dbReference>
<evidence type="ECO:0000256" key="4">
    <source>
        <dbReference type="ARBA" id="ARBA00005072"/>
    </source>
</evidence>
<reference evidence="13 14" key="1">
    <citation type="journal article" date="2017" name="ISME J.">
        <title>Energy and carbon metabolisms in a deep terrestrial subsurface fluid microbial community.</title>
        <authorList>
            <person name="Momper L."/>
            <person name="Jungbluth S.P."/>
            <person name="Lee M.D."/>
            <person name="Amend J.P."/>
        </authorList>
    </citation>
    <scope>NUCLEOTIDE SEQUENCE [LARGE SCALE GENOMIC DNA]</scope>
    <source>
        <strain evidence="13">SURF_5</strain>
    </source>
</reference>
<dbReference type="EMBL" id="QZKU01000128">
    <property type="protein sequence ID" value="RJP16155.1"/>
    <property type="molecule type" value="Genomic_DNA"/>
</dbReference>
<dbReference type="EC" id="2.6.1.42" evidence="6"/>
<dbReference type="InterPro" id="IPR043131">
    <property type="entry name" value="BCAT-like_N"/>
</dbReference>
<evidence type="ECO:0000256" key="3">
    <source>
        <dbReference type="ARBA" id="ARBA00004931"/>
    </source>
</evidence>
<evidence type="ECO:0000256" key="10">
    <source>
        <dbReference type="ARBA" id="ARBA00049229"/>
    </source>
</evidence>
<dbReference type="AlphaFoldDB" id="A0A3A4NC11"/>
<comment type="cofactor">
    <cofactor evidence="1 12">
        <name>pyridoxal 5'-phosphate</name>
        <dbReference type="ChEBI" id="CHEBI:597326"/>
    </cofactor>
</comment>
<keyword evidence="13" id="KW-0032">Aminotransferase</keyword>
<comment type="pathway">
    <text evidence="2">Amino-acid biosynthesis; L-isoleucine biosynthesis; L-isoleucine from 2-oxobutanoate: step 4/4.</text>
</comment>
<evidence type="ECO:0000256" key="1">
    <source>
        <dbReference type="ARBA" id="ARBA00001933"/>
    </source>
</evidence>
<keyword evidence="7 12" id="KW-0663">Pyridoxal phosphate</keyword>
<dbReference type="GO" id="GO:0008652">
    <property type="term" value="P:amino acid biosynthetic process"/>
    <property type="evidence" value="ECO:0007669"/>
    <property type="project" value="UniProtKB-ARBA"/>
</dbReference>
<evidence type="ECO:0000256" key="5">
    <source>
        <dbReference type="ARBA" id="ARBA00009320"/>
    </source>
</evidence>
<dbReference type="InterPro" id="IPR001544">
    <property type="entry name" value="Aminotrans_IV"/>
</dbReference>
<dbReference type="InterPro" id="IPR036038">
    <property type="entry name" value="Aminotransferase-like"/>
</dbReference>
<organism evidence="13 14">
    <name type="scientific">Abyssobacteria bacterium (strain SURF_5)</name>
    <dbReference type="NCBI Taxonomy" id="2093360"/>
    <lineage>
        <taxon>Bacteria</taxon>
        <taxon>Pseudomonadati</taxon>
        <taxon>Candidatus Hydrogenedentota</taxon>
        <taxon>Candidatus Abyssobacteria</taxon>
    </lineage>
</organism>
<evidence type="ECO:0000313" key="13">
    <source>
        <dbReference type="EMBL" id="RJP16155.1"/>
    </source>
</evidence>
<comment type="pathway">
    <text evidence="4">Amino-acid biosynthesis; L-leucine biosynthesis; L-leucine from 3-methyl-2-oxobutanoate: step 4/4.</text>
</comment>
<comment type="catalytic activity">
    <reaction evidence="9">
        <text>L-isoleucine + 2-oxoglutarate = (S)-3-methyl-2-oxopentanoate + L-glutamate</text>
        <dbReference type="Rhea" id="RHEA:24801"/>
        <dbReference type="ChEBI" id="CHEBI:16810"/>
        <dbReference type="ChEBI" id="CHEBI:29985"/>
        <dbReference type="ChEBI" id="CHEBI:35146"/>
        <dbReference type="ChEBI" id="CHEBI:58045"/>
        <dbReference type="EC" id="2.6.1.42"/>
    </reaction>
</comment>
<evidence type="ECO:0000313" key="14">
    <source>
        <dbReference type="Proteomes" id="UP000265882"/>
    </source>
</evidence>
<dbReference type="PANTHER" id="PTHR42743:SF11">
    <property type="entry name" value="AMINODEOXYCHORISMATE LYASE"/>
    <property type="match status" value="1"/>
</dbReference>
<dbReference type="Gene3D" id="3.20.10.10">
    <property type="entry name" value="D-amino Acid Aminotransferase, subunit A, domain 2"/>
    <property type="match status" value="1"/>
</dbReference>
<comment type="pathway">
    <text evidence="3">Amino-acid biosynthesis; L-valine biosynthesis; L-valine from pyruvate: step 4/4.</text>
</comment>
<dbReference type="Proteomes" id="UP000265882">
    <property type="component" value="Unassembled WGS sequence"/>
</dbReference>
<evidence type="ECO:0000256" key="7">
    <source>
        <dbReference type="ARBA" id="ARBA00022898"/>
    </source>
</evidence>
<dbReference type="FunFam" id="3.20.10.10:FF:000002">
    <property type="entry name" value="D-alanine aminotransferase"/>
    <property type="match status" value="1"/>
</dbReference>
<comment type="catalytic activity">
    <reaction evidence="8">
        <text>L-valine + 2-oxoglutarate = 3-methyl-2-oxobutanoate + L-glutamate</text>
        <dbReference type="Rhea" id="RHEA:24813"/>
        <dbReference type="ChEBI" id="CHEBI:11851"/>
        <dbReference type="ChEBI" id="CHEBI:16810"/>
        <dbReference type="ChEBI" id="CHEBI:29985"/>
        <dbReference type="ChEBI" id="CHEBI:57762"/>
        <dbReference type="EC" id="2.6.1.42"/>
    </reaction>
</comment>
<dbReference type="GO" id="GO:0004084">
    <property type="term" value="F:branched-chain-amino-acid transaminase activity"/>
    <property type="evidence" value="ECO:0007669"/>
    <property type="project" value="UniProtKB-EC"/>
</dbReference>
<evidence type="ECO:0000256" key="6">
    <source>
        <dbReference type="ARBA" id="ARBA00013053"/>
    </source>
</evidence>
<comment type="catalytic activity">
    <reaction evidence="10">
        <text>L-leucine + 2-oxoglutarate = 4-methyl-2-oxopentanoate + L-glutamate</text>
        <dbReference type="Rhea" id="RHEA:18321"/>
        <dbReference type="ChEBI" id="CHEBI:16810"/>
        <dbReference type="ChEBI" id="CHEBI:17865"/>
        <dbReference type="ChEBI" id="CHEBI:29985"/>
        <dbReference type="ChEBI" id="CHEBI:57427"/>
        <dbReference type="EC" id="2.6.1.42"/>
    </reaction>
</comment>
<dbReference type="Gene3D" id="3.30.470.10">
    <property type="match status" value="1"/>
</dbReference>
<sequence>MPETEVEKVVYLDGDFLPEGKALVSVFDRGFLYGDGVFETMRAYGGRVFRLAQHLRRLEESAELIKITPPLSQDQFAKICSDLIERNNTADAIVRISVTRGKASGGLGTSNAGRPTVAAFIRPPMPVSTEAASEGVPAIISSFRKMPSAALNARIKSMNFLNSILARSEAEEAGCYEAVLLDSDGNVTEATTANIFFVGGGRLFTPGPESDILLGITRAAVLELSAEMGIPAEQRKISASELGGFEECFITNSAIEALAVTRIGPLRVGGGKPGAIYKRIHGAYRELVLRNT</sequence>
<keyword evidence="13" id="KW-0808">Transferase</keyword>
<comment type="similarity">
    <text evidence="5 11">Belongs to the class-IV pyridoxal-phosphate-dependent aminotransferase family.</text>
</comment>
<protein>
    <recommendedName>
        <fullName evidence="6">branched-chain-amino-acid transaminase</fullName>
        <ecNumber evidence="6">2.6.1.42</ecNumber>
    </recommendedName>
</protein>
<evidence type="ECO:0000256" key="9">
    <source>
        <dbReference type="ARBA" id="ARBA00048798"/>
    </source>
</evidence>